<evidence type="ECO:0000256" key="2">
    <source>
        <dbReference type="SAM" id="MobiDB-lite"/>
    </source>
</evidence>
<organism evidence="3">
    <name type="scientific">Tanacetum cinerariifolium</name>
    <name type="common">Dalmatian daisy</name>
    <name type="synonym">Chrysanthemum cinerariifolium</name>
    <dbReference type="NCBI Taxonomy" id="118510"/>
    <lineage>
        <taxon>Eukaryota</taxon>
        <taxon>Viridiplantae</taxon>
        <taxon>Streptophyta</taxon>
        <taxon>Embryophyta</taxon>
        <taxon>Tracheophyta</taxon>
        <taxon>Spermatophyta</taxon>
        <taxon>Magnoliopsida</taxon>
        <taxon>eudicotyledons</taxon>
        <taxon>Gunneridae</taxon>
        <taxon>Pentapetalae</taxon>
        <taxon>asterids</taxon>
        <taxon>campanulids</taxon>
        <taxon>Asterales</taxon>
        <taxon>Asteraceae</taxon>
        <taxon>Asteroideae</taxon>
        <taxon>Anthemideae</taxon>
        <taxon>Anthemidinae</taxon>
        <taxon>Tanacetum</taxon>
    </lineage>
</organism>
<dbReference type="EMBL" id="BKCJ010976319">
    <property type="protein sequence ID" value="GFC58132.1"/>
    <property type="molecule type" value="Genomic_DNA"/>
</dbReference>
<keyword evidence="1" id="KW-0175">Coiled coil</keyword>
<sequence>EKELSDMMKKLKRERDEWRATASDQVEHIRHLERDLEPKTQQLMVAEKKVKMLEHERLALSAQLSQSKADRKKLVKEFIPSKIADSCDLPLSELWSVHPDAPSPEGVTLGGAAECAVQQPSSTSLKTTSEFPFETTT</sequence>
<comment type="caution">
    <text evidence="3">The sequence shown here is derived from an EMBL/GenBank/DDBJ whole genome shotgun (WGS) entry which is preliminary data.</text>
</comment>
<evidence type="ECO:0000256" key="1">
    <source>
        <dbReference type="SAM" id="Coils"/>
    </source>
</evidence>
<feature type="region of interest" description="Disordered" evidence="2">
    <location>
        <begin position="102"/>
        <end position="137"/>
    </location>
</feature>
<name>A0A699Q925_TANCI</name>
<gene>
    <name evidence="3" type="ORF">Tci_830102</name>
</gene>
<feature type="non-terminal residue" evidence="3">
    <location>
        <position position="1"/>
    </location>
</feature>
<dbReference type="AlphaFoldDB" id="A0A699Q925"/>
<reference evidence="3" key="1">
    <citation type="journal article" date="2019" name="Sci. Rep.">
        <title>Draft genome of Tanacetum cinerariifolium, the natural source of mosquito coil.</title>
        <authorList>
            <person name="Yamashiro T."/>
            <person name="Shiraishi A."/>
            <person name="Satake H."/>
            <person name="Nakayama K."/>
        </authorList>
    </citation>
    <scope>NUCLEOTIDE SEQUENCE</scope>
</reference>
<protein>
    <submittedName>
        <fullName evidence="3">Uncharacterized protein</fullName>
    </submittedName>
</protein>
<feature type="compositionally biased region" description="Polar residues" evidence="2">
    <location>
        <begin position="118"/>
        <end position="137"/>
    </location>
</feature>
<evidence type="ECO:0000313" key="3">
    <source>
        <dbReference type="EMBL" id="GFC58132.1"/>
    </source>
</evidence>
<proteinExistence type="predicted"/>
<feature type="coiled-coil region" evidence="1">
    <location>
        <begin position="1"/>
        <end position="63"/>
    </location>
</feature>
<accession>A0A699Q925</accession>